<sequence length="113" mass="12135">MPERCVRRLRSVVGRQRGRRCRRRSGSATTASPGHRQNTVRLGERHIDDEAERQAAQEEIAMTVVRAAAARAGTTTTCSAPSPSAATAADLGPTTTEAAPQRPATRFPAAERL</sequence>
<feature type="region of interest" description="Disordered" evidence="1">
    <location>
        <begin position="72"/>
        <end position="113"/>
    </location>
</feature>
<protein>
    <submittedName>
        <fullName evidence="2">Uncharacterized protein</fullName>
    </submittedName>
</protein>
<evidence type="ECO:0000256" key="1">
    <source>
        <dbReference type="SAM" id="MobiDB-lite"/>
    </source>
</evidence>
<evidence type="ECO:0000313" key="2">
    <source>
        <dbReference type="EMBL" id="MBY13520.1"/>
    </source>
</evidence>
<accession>A0A2S2N8R0</accession>
<dbReference type="AlphaFoldDB" id="A0A2S2N8R0"/>
<proteinExistence type="predicted"/>
<feature type="compositionally biased region" description="Basic residues" evidence="1">
    <location>
        <begin position="16"/>
        <end position="25"/>
    </location>
</feature>
<organism evidence="2">
    <name type="scientific">Schizaphis graminum</name>
    <name type="common">Green bug aphid</name>
    <dbReference type="NCBI Taxonomy" id="13262"/>
    <lineage>
        <taxon>Eukaryota</taxon>
        <taxon>Metazoa</taxon>
        <taxon>Ecdysozoa</taxon>
        <taxon>Arthropoda</taxon>
        <taxon>Hexapoda</taxon>
        <taxon>Insecta</taxon>
        <taxon>Pterygota</taxon>
        <taxon>Neoptera</taxon>
        <taxon>Paraneoptera</taxon>
        <taxon>Hemiptera</taxon>
        <taxon>Sternorrhyncha</taxon>
        <taxon>Aphidomorpha</taxon>
        <taxon>Aphidoidea</taxon>
        <taxon>Aphididae</taxon>
        <taxon>Aphidini</taxon>
        <taxon>Schizaphis</taxon>
    </lineage>
</organism>
<gene>
    <name evidence="2" type="ORF">g.89474</name>
</gene>
<reference evidence="2" key="1">
    <citation type="submission" date="2018-04" db="EMBL/GenBank/DDBJ databases">
        <title>Transcriptome of Schizaphis graminum biotype I.</title>
        <authorList>
            <person name="Scully E.D."/>
            <person name="Geib S.M."/>
            <person name="Palmer N.A."/>
            <person name="Koch K."/>
            <person name="Bradshaw J."/>
            <person name="Heng-Moss T."/>
            <person name="Sarath G."/>
        </authorList>
    </citation>
    <scope>NUCLEOTIDE SEQUENCE</scope>
</reference>
<dbReference type="EMBL" id="GGMR01000901">
    <property type="protein sequence ID" value="MBY13520.1"/>
    <property type="molecule type" value="Transcribed_RNA"/>
</dbReference>
<feature type="compositionally biased region" description="Polar residues" evidence="1">
    <location>
        <begin position="28"/>
        <end position="40"/>
    </location>
</feature>
<feature type="region of interest" description="Disordered" evidence="1">
    <location>
        <begin position="1"/>
        <end position="44"/>
    </location>
</feature>
<name>A0A2S2N8R0_SCHGA</name>
<feature type="compositionally biased region" description="Low complexity" evidence="1">
    <location>
        <begin position="72"/>
        <end position="89"/>
    </location>
</feature>